<dbReference type="RefSeq" id="XP_024602912.1">
    <property type="nucleotide sequence ID" value="XM_024747144.1"/>
</dbReference>
<evidence type="ECO:0000256" key="6">
    <source>
        <dbReference type="ARBA" id="ARBA00022777"/>
    </source>
</evidence>
<dbReference type="KEGG" id="nasi:112401050"/>
<dbReference type="EC" id="2.7.11.17" evidence="2"/>
<comment type="catalytic activity">
    <reaction evidence="9">
        <text>L-seryl-[protein] + ATP = O-phospho-L-seryl-[protein] + ADP + H(+)</text>
        <dbReference type="Rhea" id="RHEA:17989"/>
        <dbReference type="Rhea" id="RHEA-COMP:9863"/>
        <dbReference type="Rhea" id="RHEA-COMP:11604"/>
        <dbReference type="ChEBI" id="CHEBI:15378"/>
        <dbReference type="ChEBI" id="CHEBI:29999"/>
        <dbReference type="ChEBI" id="CHEBI:30616"/>
        <dbReference type="ChEBI" id="CHEBI:83421"/>
        <dbReference type="ChEBI" id="CHEBI:456216"/>
        <dbReference type="EC" id="2.7.11.17"/>
    </reaction>
</comment>
<dbReference type="AlphaFoldDB" id="A0A341BMC7"/>
<dbReference type="CTD" id="816"/>
<sequence length="808" mass="87044">MRKPCSPRPRTQGPESSIHGQRCVPAVGAGRDRTLPPQQPLPPTRCGQRAAGRGQAGQLGSANRAGSRQVPKAGVVGASMGTAGNQCQGQVPGGSGRAGTGAAQRHGHRLDGEQRESKGDGEPLAGSLRLPSVQGPVTPFAGERLTLECHRAPSSQAPSPAPRPPPSWLLPRKLRWVTLLTLQPATTCHAVRGRSECRAAQAGPPRMQCTVRPVRVRFCVFIPAYLWAGLRERKACVQEQALCQPECSLGAFSVVRRCVKLCTGHEYAAKIINTKKLSARDHQKLEREARICRLLKHSNIVRLHDSISEEGFHYLVFDLVTGGELFEDIVAREYYSEADASHCIQQILEAVLHCHQMGVVHRDLKPENLLLASKCKGAAVKLADFGLAIEVQGDQQAWFGFAGTPGYLSPEVLRKEAYGKPVDIWACGVILYILLVGYPPFWDEDQHKLYQQIKAGAYDFPSPEWDTVTPEAKNLINQMLTINPAKRITAHEALKHPWVCQRSTVASMMHRQETVECLKKFNARRKLKGAILTTMLATRNFSVGRQTTAPATMSTAASGTTMGLVEQAKSLLNKKADGVKPQTNSTKNSAAATSPKGTLPPAALEPQTTVIHNPVDGIKESSDSTHTTIEDEDTKAPRVPDILSSVRRGSGTPEGEGPPPCPPPAPISPLTTPSPRICDILSSVRRGSGTPEAEGPPPTPWGWAAGGGGVAGLALVGGWAGGAAPSPCPPTVLAKNSKPIHTTILNPHVHVIGEDAACIAYIRLTQYIDGQGRPRTSQSEETRVWHRRDGKWQNVHFHCSGAPVAPLQ</sequence>
<evidence type="ECO:0000256" key="10">
    <source>
        <dbReference type="SAM" id="MobiDB-lite"/>
    </source>
</evidence>
<dbReference type="CDD" id="cd14086">
    <property type="entry name" value="STKc_CaMKII"/>
    <property type="match status" value="1"/>
</dbReference>
<keyword evidence="4" id="KW-0597">Phosphoprotein</keyword>
<gene>
    <name evidence="13" type="primary">CAMK2B</name>
</gene>
<dbReference type="Gene3D" id="3.30.200.20">
    <property type="entry name" value="Phosphorylase Kinase, domain 1"/>
    <property type="match status" value="1"/>
</dbReference>
<dbReference type="InterPro" id="IPR032710">
    <property type="entry name" value="NTF2-like_dom_sf"/>
</dbReference>
<dbReference type="FunFam" id="3.30.200.20:FF:000239">
    <property type="entry name" value="Calcium/calmodulin-dependent protein kinase type II subunit beta"/>
    <property type="match status" value="1"/>
</dbReference>
<dbReference type="PANTHER" id="PTHR24347">
    <property type="entry name" value="SERINE/THREONINE-PROTEIN KINASE"/>
    <property type="match status" value="1"/>
</dbReference>
<feature type="compositionally biased region" description="Pro residues" evidence="10">
    <location>
        <begin position="656"/>
        <end position="667"/>
    </location>
</feature>
<feature type="region of interest" description="Disordered" evidence="10">
    <location>
        <begin position="1"/>
        <end position="135"/>
    </location>
</feature>
<evidence type="ECO:0000256" key="1">
    <source>
        <dbReference type="ARBA" id="ARBA00005354"/>
    </source>
</evidence>
<dbReference type="STRING" id="1706337.A0A341BMC7"/>
<dbReference type="InterPro" id="IPR011009">
    <property type="entry name" value="Kinase-like_dom_sf"/>
</dbReference>
<evidence type="ECO:0000256" key="9">
    <source>
        <dbReference type="ARBA" id="ARBA00047430"/>
    </source>
</evidence>
<comment type="catalytic activity">
    <reaction evidence="8">
        <text>L-threonyl-[protein] + ATP = O-phospho-L-threonyl-[protein] + ADP + H(+)</text>
        <dbReference type="Rhea" id="RHEA:46608"/>
        <dbReference type="Rhea" id="RHEA-COMP:11060"/>
        <dbReference type="Rhea" id="RHEA-COMP:11605"/>
        <dbReference type="ChEBI" id="CHEBI:15378"/>
        <dbReference type="ChEBI" id="CHEBI:30013"/>
        <dbReference type="ChEBI" id="CHEBI:30616"/>
        <dbReference type="ChEBI" id="CHEBI:61977"/>
        <dbReference type="ChEBI" id="CHEBI:456216"/>
        <dbReference type="EC" id="2.7.11.17"/>
    </reaction>
</comment>
<keyword evidence="3" id="KW-0723">Serine/threonine-protein kinase</keyword>
<dbReference type="FunCoup" id="A0A341BMC7">
    <property type="interactions" value="715"/>
</dbReference>
<dbReference type="SMART" id="SM00220">
    <property type="entry name" value="S_TKc"/>
    <property type="match status" value="1"/>
</dbReference>
<dbReference type="GO" id="GO:0004683">
    <property type="term" value="F:calcium/calmodulin-dependent protein kinase activity"/>
    <property type="evidence" value="ECO:0007669"/>
    <property type="project" value="UniProtKB-EC"/>
</dbReference>
<dbReference type="PROSITE" id="PS00108">
    <property type="entry name" value="PROTEIN_KINASE_ST"/>
    <property type="match status" value="1"/>
</dbReference>
<dbReference type="InterPro" id="IPR013543">
    <property type="entry name" value="Ca/CaM-dep_prot_kinase-assoc"/>
</dbReference>
<evidence type="ECO:0000256" key="3">
    <source>
        <dbReference type="ARBA" id="ARBA00022527"/>
    </source>
</evidence>
<dbReference type="Gene3D" id="1.10.510.10">
    <property type="entry name" value="Transferase(Phosphotransferase) domain 1"/>
    <property type="match status" value="1"/>
</dbReference>
<dbReference type="InterPro" id="IPR008271">
    <property type="entry name" value="Ser/Thr_kinase_AS"/>
</dbReference>
<dbReference type="FunFam" id="1.10.510.10:FF:000001">
    <property type="entry name" value="Calcium/calmodulin-dependent protein kinase type II subunit delta"/>
    <property type="match status" value="1"/>
</dbReference>
<keyword evidence="5" id="KW-0808">Transferase</keyword>
<accession>A0A341BMC7</accession>
<evidence type="ECO:0000259" key="11">
    <source>
        <dbReference type="PROSITE" id="PS50011"/>
    </source>
</evidence>
<dbReference type="Proteomes" id="UP000252040">
    <property type="component" value="Unplaced"/>
</dbReference>
<evidence type="ECO:0000256" key="5">
    <source>
        <dbReference type="ARBA" id="ARBA00022679"/>
    </source>
</evidence>
<feature type="domain" description="Protein kinase" evidence="11">
    <location>
        <begin position="241"/>
        <end position="499"/>
    </location>
</feature>
<name>A0A341BMC7_NEOAA</name>
<keyword evidence="7" id="KW-0112">Calmodulin-binding</keyword>
<reference evidence="13" key="1">
    <citation type="submission" date="2025-08" db="UniProtKB">
        <authorList>
            <consortium name="RefSeq"/>
        </authorList>
    </citation>
    <scope>IDENTIFICATION</scope>
    <source>
        <tissue evidence="13">Meat</tissue>
    </source>
</reference>
<comment type="similarity">
    <text evidence="1">Belongs to the protein kinase superfamily. CAMK Ser/Thr protein kinase family. CaMK subfamily.</text>
</comment>
<evidence type="ECO:0000256" key="4">
    <source>
        <dbReference type="ARBA" id="ARBA00022553"/>
    </source>
</evidence>
<evidence type="ECO:0000313" key="12">
    <source>
        <dbReference type="Proteomes" id="UP000252040"/>
    </source>
</evidence>
<dbReference type="GO" id="GO:0005524">
    <property type="term" value="F:ATP binding"/>
    <property type="evidence" value="ECO:0007669"/>
    <property type="project" value="InterPro"/>
</dbReference>
<dbReference type="PROSITE" id="PS50011">
    <property type="entry name" value="PROTEIN_KINASE_DOM"/>
    <property type="match status" value="1"/>
</dbReference>
<feature type="compositionally biased region" description="Polar residues" evidence="10">
    <location>
        <begin position="581"/>
        <end position="596"/>
    </location>
</feature>
<organism evidence="12 13">
    <name type="scientific">Neophocaena asiaeorientalis asiaeorientalis</name>
    <name type="common">Yangtze finless porpoise</name>
    <name type="synonym">Neophocaena phocaenoides subsp. asiaeorientalis</name>
    <dbReference type="NCBI Taxonomy" id="1706337"/>
    <lineage>
        <taxon>Eukaryota</taxon>
        <taxon>Metazoa</taxon>
        <taxon>Chordata</taxon>
        <taxon>Craniata</taxon>
        <taxon>Vertebrata</taxon>
        <taxon>Euteleostomi</taxon>
        <taxon>Mammalia</taxon>
        <taxon>Eutheria</taxon>
        <taxon>Laurasiatheria</taxon>
        <taxon>Artiodactyla</taxon>
        <taxon>Whippomorpha</taxon>
        <taxon>Cetacea</taxon>
        <taxon>Odontoceti</taxon>
        <taxon>Phocoenidae</taxon>
        <taxon>Neophocaena</taxon>
    </lineage>
</organism>
<dbReference type="Gene3D" id="3.10.450.50">
    <property type="match status" value="1"/>
</dbReference>
<keyword evidence="6 13" id="KW-0418">Kinase</keyword>
<protein>
    <recommendedName>
        <fullName evidence="2">calcium/calmodulin-dependent protein kinase</fullName>
        <ecNumber evidence="2">2.7.11.17</ecNumber>
    </recommendedName>
</protein>
<dbReference type="Pfam" id="PF00069">
    <property type="entry name" value="Pkinase"/>
    <property type="match status" value="1"/>
</dbReference>
<feature type="region of interest" description="Disordered" evidence="10">
    <location>
        <begin position="576"/>
        <end position="673"/>
    </location>
</feature>
<evidence type="ECO:0000256" key="7">
    <source>
        <dbReference type="ARBA" id="ARBA00022860"/>
    </source>
</evidence>
<dbReference type="GeneID" id="112401050"/>
<evidence type="ECO:0000256" key="8">
    <source>
        <dbReference type="ARBA" id="ARBA00047307"/>
    </source>
</evidence>
<feature type="compositionally biased region" description="Low complexity" evidence="10">
    <location>
        <begin position="44"/>
        <end position="60"/>
    </location>
</feature>
<dbReference type="InterPro" id="IPR000719">
    <property type="entry name" value="Prot_kinase_dom"/>
</dbReference>
<keyword evidence="12" id="KW-1185">Reference proteome</keyword>
<evidence type="ECO:0000256" key="2">
    <source>
        <dbReference type="ARBA" id="ARBA00012434"/>
    </source>
</evidence>
<dbReference type="Pfam" id="PF08332">
    <property type="entry name" value="CaMKII_AD"/>
    <property type="match status" value="1"/>
</dbReference>
<dbReference type="InParanoid" id="A0A341BMC7"/>
<proteinExistence type="inferred from homology"/>
<evidence type="ECO:0000313" key="13">
    <source>
        <dbReference type="RefSeq" id="XP_024602912.1"/>
    </source>
</evidence>
<feature type="compositionally biased region" description="Basic and acidic residues" evidence="10">
    <location>
        <begin position="109"/>
        <end position="121"/>
    </location>
</feature>
<dbReference type="Gene3D" id="6.10.140.620">
    <property type="match status" value="1"/>
</dbReference>
<dbReference type="GO" id="GO:0005516">
    <property type="term" value="F:calmodulin binding"/>
    <property type="evidence" value="ECO:0007669"/>
    <property type="project" value="UniProtKB-KW"/>
</dbReference>
<dbReference type="SUPFAM" id="SSF54427">
    <property type="entry name" value="NTF2-like"/>
    <property type="match status" value="1"/>
</dbReference>
<dbReference type="SUPFAM" id="SSF56112">
    <property type="entry name" value="Protein kinase-like (PK-like)"/>
    <property type="match status" value="1"/>
</dbReference>